<feature type="transmembrane region" description="Helical" evidence="3">
    <location>
        <begin position="33"/>
        <end position="55"/>
    </location>
</feature>
<evidence type="ECO:0000256" key="2">
    <source>
        <dbReference type="SAM" id="MobiDB-lite"/>
    </source>
</evidence>
<proteinExistence type="predicted"/>
<keyword evidence="5" id="KW-1185">Reference proteome</keyword>
<dbReference type="Proteomes" id="UP000246464">
    <property type="component" value="Chromosome 6"/>
</dbReference>
<dbReference type="EMBL" id="CP026248">
    <property type="protein sequence ID" value="AWP03145.1"/>
    <property type="molecule type" value="Genomic_DNA"/>
</dbReference>
<evidence type="ECO:0000313" key="5">
    <source>
        <dbReference type="Proteomes" id="UP000246464"/>
    </source>
</evidence>
<evidence type="ECO:0000313" key="4">
    <source>
        <dbReference type="EMBL" id="AWP03145.1"/>
    </source>
</evidence>
<accession>A0A2U9BGI5</accession>
<keyword evidence="3" id="KW-0812">Transmembrane</keyword>
<protein>
    <submittedName>
        <fullName evidence="4">Uncharacterized protein</fullName>
    </submittedName>
</protein>
<evidence type="ECO:0000256" key="1">
    <source>
        <dbReference type="SAM" id="Coils"/>
    </source>
</evidence>
<feature type="coiled-coil region" evidence="1">
    <location>
        <begin position="89"/>
        <end position="116"/>
    </location>
</feature>
<feature type="region of interest" description="Disordered" evidence="2">
    <location>
        <begin position="1"/>
        <end position="28"/>
    </location>
</feature>
<reference evidence="4 5" key="1">
    <citation type="submission" date="2017-12" db="EMBL/GenBank/DDBJ databases">
        <title>Integrating genomic resources of turbot (Scophthalmus maximus) in depth evaluation of genetic and physical mapping variation across individuals.</title>
        <authorList>
            <person name="Martinez P."/>
        </authorList>
    </citation>
    <scope>NUCLEOTIDE SEQUENCE [LARGE SCALE GENOMIC DNA]</scope>
</reference>
<keyword evidence="1" id="KW-0175">Coiled coil</keyword>
<sequence length="147" mass="16810">MAQEMELSDNIYTNELQGTEKSSGKTEPPERRLFRIGVVTLAVLCLIQASLNISLRLALYIKEDSDQLPFNSSTIADMCQIPPSKQDECSCCNKLLRRLLREYEAMEKERDLLKVIVSYLSKNRVTDEDYTHSGSVSVDEFLNLERN</sequence>
<evidence type="ECO:0000256" key="3">
    <source>
        <dbReference type="SAM" id="Phobius"/>
    </source>
</evidence>
<keyword evidence="3" id="KW-1133">Transmembrane helix</keyword>
<keyword evidence="3" id="KW-0472">Membrane</keyword>
<organism evidence="4 5">
    <name type="scientific">Scophthalmus maximus</name>
    <name type="common">Turbot</name>
    <name type="synonym">Psetta maxima</name>
    <dbReference type="NCBI Taxonomy" id="52904"/>
    <lineage>
        <taxon>Eukaryota</taxon>
        <taxon>Metazoa</taxon>
        <taxon>Chordata</taxon>
        <taxon>Craniata</taxon>
        <taxon>Vertebrata</taxon>
        <taxon>Euteleostomi</taxon>
        <taxon>Actinopterygii</taxon>
        <taxon>Neopterygii</taxon>
        <taxon>Teleostei</taxon>
        <taxon>Neoteleostei</taxon>
        <taxon>Acanthomorphata</taxon>
        <taxon>Carangaria</taxon>
        <taxon>Pleuronectiformes</taxon>
        <taxon>Pleuronectoidei</taxon>
        <taxon>Scophthalmidae</taxon>
        <taxon>Scophthalmus</taxon>
    </lineage>
</organism>
<dbReference type="AlphaFoldDB" id="A0A2U9BGI5"/>
<feature type="compositionally biased region" description="Polar residues" evidence="2">
    <location>
        <begin position="10"/>
        <end position="21"/>
    </location>
</feature>
<name>A0A2U9BGI5_SCOMX</name>
<gene>
    <name evidence="4" type="ORF">SMAX5B_014103</name>
</gene>